<protein>
    <submittedName>
        <fullName evidence="1">Uncharacterized protein</fullName>
    </submittedName>
</protein>
<organism evidence="1">
    <name type="scientific">Salmonella enterica</name>
    <name type="common">Salmonella choleraesuis</name>
    <dbReference type="NCBI Taxonomy" id="28901"/>
    <lineage>
        <taxon>Bacteria</taxon>
        <taxon>Pseudomonadati</taxon>
        <taxon>Pseudomonadota</taxon>
        <taxon>Gammaproteobacteria</taxon>
        <taxon>Enterobacterales</taxon>
        <taxon>Enterobacteriaceae</taxon>
        <taxon>Salmonella</taxon>
    </lineage>
</organism>
<dbReference type="Pfam" id="PF26125">
    <property type="entry name" value="AcrVA2-like"/>
    <property type="match status" value="1"/>
</dbReference>
<reference evidence="1" key="1">
    <citation type="submission" date="2019-07" db="EMBL/GenBank/DDBJ databases">
        <authorList>
            <consortium name="PulseNet: The National Subtyping Network for Foodborne Disease Surveillance"/>
            <person name="Tarr C.L."/>
            <person name="Trees E."/>
            <person name="Katz L.S."/>
            <person name="Carleton-Romer H.A."/>
            <person name="Stroika S."/>
            <person name="Kucerova Z."/>
            <person name="Roache K.F."/>
            <person name="Sabol A.L."/>
            <person name="Besser J."/>
            <person name="Gerner-Smidt P."/>
        </authorList>
    </citation>
    <scope>NUCLEOTIDE SEQUENCE</scope>
    <source>
        <strain evidence="1">PNUSAS081329</strain>
    </source>
</reference>
<dbReference type="EMBL" id="AAIPPN010000019">
    <property type="protein sequence ID" value="ECG8068618.1"/>
    <property type="molecule type" value="Genomic_DNA"/>
</dbReference>
<proteinExistence type="predicted"/>
<gene>
    <name evidence="1" type="ORF">FNG02_24615</name>
</gene>
<comment type="caution">
    <text evidence="1">The sequence shown here is derived from an EMBL/GenBank/DDBJ whole genome shotgun (WGS) entry which is preliminary data.</text>
</comment>
<accession>A0A5Y3A2R2</accession>
<evidence type="ECO:0000313" key="1">
    <source>
        <dbReference type="EMBL" id="ECG8068618.1"/>
    </source>
</evidence>
<sequence length="555" mass="62586">MTRKSSNEISSDAYLGWLTTLLANGYNDEVKAFTSSIQSNQDAVLDFEIAFDMLNFDAIINWVGTPSQEASIALVDTSLEEMNRFLAGINRPYESYVSVTNHGLEATIEIGWLDQMTDFVVWERLTYCVDDPVMAFADIGFMFDIKNYQCAPKLADKPEPPLYRYHPERFKAYRDYSEPVGKLYRQKVEPSSGMMTVDQLNEVMHIVVSELNRRSMAFPRKLKESHPQPSLVIEAEETLATAYGRFVQAGRQIMDFPPALTEMLAKTDIDDIPLNSIKLPYASQYMYFGPQADLELEPGWLVDGAYVEQRGVSGDVRFTITTVPHDHGLSRQWYLLPEAEYTQDFVGDFRSMDLATAIDTVLSDRLASLQVRLAKKGGDITASMQSEFFKNGASMPDGVRVVDVGPRMASIRDDIARRRFPIYKAALQLVVNALCYVAAYPDDIDTVWPEGTPEALKQKALNGKGKEQMRATSKLAALGYVPVHICGKQVTEQRSIHGIHSQEHGHISTHWRRGHWRNQVHGPARSLRKLIWVMPVIVGTKSNEEPETGHLYLVS</sequence>
<dbReference type="InterPro" id="IPR058915">
    <property type="entry name" value="AcrVA2-like"/>
</dbReference>
<dbReference type="AlphaFoldDB" id="A0A5Y3A2R2"/>
<name>A0A5Y3A2R2_SALER</name>